<keyword evidence="1" id="KW-0812">Transmembrane</keyword>
<keyword evidence="1" id="KW-1133">Transmembrane helix</keyword>
<gene>
    <name evidence="3" type="ORF">AVDCRST_MAG92-5368</name>
</gene>
<dbReference type="PANTHER" id="PTHR36046">
    <property type="entry name" value="PROTEIN, PUTATIVE-RELATED"/>
    <property type="match status" value="1"/>
</dbReference>
<protein>
    <recommendedName>
        <fullName evidence="2">DUF6737 domain-containing protein</fullName>
    </recommendedName>
</protein>
<dbReference type="PANTHER" id="PTHR36046:SF1">
    <property type="entry name" value="DUF6737 DOMAIN-CONTAINING PROTEIN"/>
    <property type="match status" value="1"/>
</dbReference>
<dbReference type="EMBL" id="CADCTM010000910">
    <property type="protein sequence ID" value="CAA9304140.1"/>
    <property type="molecule type" value="Genomic_DNA"/>
</dbReference>
<feature type="domain" description="DUF6737" evidence="2">
    <location>
        <begin position="8"/>
        <end position="63"/>
    </location>
</feature>
<evidence type="ECO:0000256" key="1">
    <source>
        <dbReference type="SAM" id="Phobius"/>
    </source>
</evidence>
<dbReference type="AlphaFoldDB" id="A0A6J4KG51"/>
<keyword evidence="1" id="KW-0472">Membrane</keyword>
<dbReference type="Pfam" id="PF20522">
    <property type="entry name" value="DUF6737"/>
    <property type="match status" value="1"/>
</dbReference>
<feature type="transmembrane region" description="Helical" evidence="1">
    <location>
        <begin position="40"/>
        <end position="61"/>
    </location>
</feature>
<evidence type="ECO:0000259" key="2">
    <source>
        <dbReference type="Pfam" id="PF20522"/>
    </source>
</evidence>
<feature type="transmembrane region" description="Helical" evidence="1">
    <location>
        <begin position="15"/>
        <end position="34"/>
    </location>
</feature>
<name>A0A6J4KG51_9CYAN</name>
<dbReference type="InterPro" id="IPR046625">
    <property type="entry name" value="DUF6737"/>
</dbReference>
<proteinExistence type="predicted"/>
<accession>A0A6J4KG51</accession>
<reference evidence="3" key="1">
    <citation type="submission" date="2020-02" db="EMBL/GenBank/DDBJ databases">
        <authorList>
            <person name="Meier V. D."/>
        </authorList>
    </citation>
    <scope>NUCLEOTIDE SEQUENCE</scope>
    <source>
        <strain evidence="3">AVDCRST_MAG92</strain>
    </source>
</reference>
<sequence>MSTEKSLNPWNYKPWWCQPWSILLTGIAIVTVSWTIAKTVWLTVLISLPILVWWTYFLVIWPELIRQSGILENNQQPPHDSPPQVGD</sequence>
<evidence type="ECO:0000313" key="3">
    <source>
        <dbReference type="EMBL" id="CAA9304140.1"/>
    </source>
</evidence>
<organism evidence="3">
    <name type="scientific">uncultured Coleofasciculus sp</name>
    <dbReference type="NCBI Taxonomy" id="1267456"/>
    <lineage>
        <taxon>Bacteria</taxon>
        <taxon>Bacillati</taxon>
        <taxon>Cyanobacteriota</taxon>
        <taxon>Cyanophyceae</taxon>
        <taxon>Coleofasciculales</taxon>
        <taxon>Coleofasciculaceae</taxon>
        <taxon>Coleofasciculus</taxon>
        <taxon>environmental samples</taxon>
    </lineage>
</organism>